<feature type="transmembrane region" description="Helical" evidence="14">
    <location>
        <begin position="166"/>
        <end position="185"/>
    </location>
</feature>
<dbReference type="InterPro" id="IPR003661">
    <property type="entry name" value="HisK_dim/P_dom"/>
</dbReference>
<dbReference type="PANTHER" id="PTHR45528:SF1">
    <property type="entry name" value="SENSOR HISTIDINE KINASE CPXA"/>
    <property type="match status" value="1"/>
</dbReference>
<dbReference type="PRINTS" id="PR00344">
    <property type="entry name" value="BCTRLSENSOR"/>
</dbReference>
<dbReference type="SMART" id="SM00304">
    <property type="entry name" value="HAMP"/>
    <property type="match status" value="1"/>
</dbReference>
<dbReference type="InterPro" id="IPR005467">
    <property type="entry name" value="His_kinase_dom"/>
</dbReference>
<dbReference type="Gene3D" id="1.10.287.130">
    <property type="match status" value="1"/>
</dbReference>
<dbReference type="EMBL" id="PCMW01000034">
    <property type="protein sequence ID" value="PDS24946.1"/>
    <property type="molecule type" value="Genomic_DNA"/>
</dbReference>
<dbReference type="CDD" id="cd00082">
    <property type="entry name" value="HisKA"/>
    <property type="match status" value="1"/>
</dbReference>
<name>A0A2H3KE04_9FLAO</name>
<evidence type="ECO:0000313" key="18">
    <source>
        <dbReference type="Proteomes" id="UP000220828"/>
    </source>
</evidence>
<evidence type="ECO:0000256" key="1">
    <source>
        <dbReference type="ARBA" id="ARBA00000085"/>
    </source>
</evidence>
<dbReference type="AlphaFoldDB" id="A0A2H3KE04"/>
<proteinExistence type="predicted"/>
<keyword evidence="13 14" id="KW-0472">Membrane</keyword>
<keyword evidence="5" id="KW-0597">Phosphoprotein</keyword>
<accession>A0A2H3KE04</accession>
<protein>
    <recommendedName>
        <fullName evidence="3">histidine kinase</fullName>
        <ecNumber evidence="3">2.7.13.3</ecNumber>
    </recommendedName>
</protein>
<dbReference type="Gene3D" id="3.30.565.10">
    <property type="entry name" value="Histidine kinase-like ATPase, C-terminal domain"/>
    <property type="match status" value="1"/>
</dbReference>
<dbReference type="Pfam" id="PF00672">
    <property type="entry name" value="HAMP"/>
    <property type="match status" value="1"/>
</dbReference>
<evidence type="ECO:0000259" key="15">
    <source>
        <dbReference type="PROSITE" id="PS50109"/>
    </source>
</evidence>
<evidence type="ECO:0000256" key="13">
    <source>
        <dbReference type="ARBA" id="ARBA00023136"/>
    </source>
</evidence>
<evidence type="ECO:0000256" key="6">
    <source>
        <dbReference type="ARBA" id="ARBA00022679"/>
    </source>
</evidence>
<evidence type="ECO:0000256" key="4">
    <source>
        <dbReference type="ARBA" id="ARBA00022475"/>
    </source>
</evidence>
<evidence type="ECO:0000256" key="8">
    <source>
        <dbReference type="ARBA" id="ARBA00022741"/>
    </source>
</evidence>
<keyword evidence="9 17" id="KW-0418">Kinase</keyword>
<keyword evidence="6" id="KW-0808">Transferase</keyword>
<evidence type="ECO:0000256" key="14">
    <source>
        <dbReference type="SAM" id="Phobius"/>
    </source>
</evidence>
<evidence type="ECO:0000256" key="10">
    <source>
        <dbReference type="ARBA" id="ARBA00022840"/>
    </source>
</evidence>
<dbReference type="PROSITE" id="PS50885">
    <property type="entry name" value="HAMP"/>
    <property type="match status" value="1"/>
</dbReference>
<evidence type="ECO:0000259" key="16">
    <source>
        <dbReference type="PROSITE" id="PS50885"/>
    </source>
</evidence>
<dbReference type="SMART" id="SM00388">
    <property type="entry name" value="HisKA"/>
    <property type="match status" value="1"/>
</dbReference>
<dbReference type="Pfam" id="PF02518">
    <property type="entry name" value="HATPase_c"/>
    <property type="match status" value="1"/>
</dbReference>
<dbReference type="SMART" id="SM00387">
    <property type="entry name" value="HATPase_c"/>
    <property type="match status" value="1"/>
</dbReference>
<dbReference type="GO" id="GO:0000155">
    <property type="term" value="F:phosphorelay sensor kinase activity"/>
    <property type="evidence" value="ECO:0007669"/>
    <property type="project" value="InterPro"/>
</dbReference>
<dbReference type="InterPro" id="IPR050398">
    <property type="entry name" value="HssS/ArlS-like"/>
</dbReference>
<dbReference type="InterPro" id="IPR036097">
    <property type="entry name" value="HisK_dim/P_sf"/>
</dbReference>
<feature type="transmembrane region" description="Helical" evidence="14">
    <location>
        <begin position="12"/>
        <end position="35"/>
    </location>
</feature>
<dbReference type="CDD" id="cd00075">
    <property type="entry name" value="HATPase"/>
    <property type="match status" value="1"/>
</dbReference>
<dbReference type="Pfam" id="PF00512">
    <property type="entry name" value="HisKA"/>
    <property type="match status" value="1"/>
</dbReference>
<keyword evidence="7 14" id="KW-0812">Transmembrane</keyword>
<evidence type="ECO:0000313" key="17">
    <source>
        <dbReference type="EMBL" id="PDS24946.1"/>
    </source>
</evidence>
<evidence type="ECO:0000256" key="9">
    <source>
        <dbReference type="ARBA" id="ARBA00022777"/>
    </source>
</evidence>
<dbReference type="Gene3D" id="6.10.340.10">
    <property type="match status" value="1"/>
</dbReference>
<evidence type="ECO:0000256" key="3">
    <source>
        <dbReference type="ARBA" id="ARBA00012438"/>
    </source>
</evidence>
<dbReference type="InterPro" id="IPR003594">
    <property type="entry name" value="HATPase_dom"/>
</dbReference>
<dbReference type="SUPFAM" id="SSF158472">
    <property type="entry name" value="HAMP domain-like"/>
    <property type="match status" value="1"/>
</dbReference>
<gene>
    <name evidence="17" type="ORF">B0A77_06730</name>
</gene>
<keyword evidence="12" id="KW-0902">Two-component regulatory system</keyword>
<sequence length="462" mass="53602">MMMFRFSYKNRMAFYYILSTALLIFAVFFVIYYTVSMSVYNHVNQDIESEVSKHLSEIEIKNGQIRLLHHNEWLEREHNTVAVNPVFVQFMNSNKIVVEKSPNLNQIELQFNSKYTENQLFNTQLASKKIRQIQVPIYNKNQKMGYLLVAMSLEEALMVLQNLSQILILAYPLILILLFFIARFITGKSIKPVQTIIATSKEITKDNLHKRIKLPDNKDELYILSHTINDLLDRIENAIIREKQFTSDASHELRTPLTIIKGTLEVLVRKPRTQKEYEEKITFSITEIDRLNELITELLFLARVENHLQKIDNQLFSINAVVSDYLSRYQNKIQTKEIQINFNTSQDFKVVSDPYWVAICIKNILSNAIKYSKPQATITISVRETPQDHELMIADNGIGIKSSDLEKIFQPFFRSNAIENPDIKGSGLGLSIVKKICDLLQIKISIHSVENQGTNIKLHFKK</sequence>
<comment type="subcellular location">
    <subcellularLocation>
        <location evidence="2">Cell membrane</location>
        <topology evidence="2">Multi-pass membrane protein</topology>
    </subcellularLocation>
</comment>
<comment type="catalytic activity">
    <reaction evidence="1">
        <text>ATP + protein L-histidine = ADP + protein N-phospho-L-histidine.</text>
        <dbReference type="EC" id="2.7.13.3"/>
    </reaction>
</comment>
<dbReference type="Proteomes" id="UP000220828">
    <property type="component" value="Unassembled WGS sequence"/>
</dbReference>
<dbReference type="PANTHER" id="PTHR45528">
    <property type="entry name" value="SENSOR HISTIDINE KINASE CPXA"/>
    <property type="match status" value="1"/>
</dbReference>
<dbReference type="SUPFAM" id="SSF55874">
    <property type="entry name" value="ATPase domain of HSP90 chaperone/DNA topoisomerase II/histidine kinase"/>
    <property type="match status" value="1"/>
</dbReference>
<evidence type="ECO:0000256" key="5">
    <source>
        <dbReference type="ARBA" id="ARBA00022553"/>
    </source>
</evidence>
<dbReference type="GO" id="GO:0005524">
    <property type="term" value="F:ATP binding"/>
    <property type="evidence" value="ECO:0007669"/>
    <property type="project" value="UniProtKB-KW"/>
</dbReference>
<dbReference type="EC" id="2.7.13.3" evidence="3"/>
<organism evidence="17 18">
    <name type="scientific">Flavobacterium branchiophilum</name>
    <dbReference type="NCBI Taxonomy" id="55197"/>
    <lineage>
        <taxon>Bacteria</taxon>
        <taxon>Pseudomonadati</taxon>
        <taxon>Bacteroidota</taxon>
        <taxon>Flavobacteriia</taxon>
        <taxon>Flavobacteriales</taxon>
        <taxon>Flavobacteriaceae</taxon>
        <taxon>Flavobacterium</taxon>
    </lineage>
</organism>
<feature type="domain" description="HAMP" evidence="16">
    <location>
        <begin position="187"/>
        <end position="240"/>
    </location>
</feature>
<comment type="caution">
    <text evidence="17">The sequence shown here is derived from an EMBL/GenBank/DDBJ whole genome shotgun (WGS) entry which is preliminary data.</text>
</comment>
<dbReference type="InterPro" id="IPR003660">
    <property type="entry name" value="HAMP_dom"/>
</dbReference>
<evidence type="ECO:0000256" key="7">
    <source>
        <dbReference type="ARBA" id="ARBA00022692"/>
    </source>
</evidence>
<dbReference type="FunFam" id="1.10.287.130:FF:000001">
    <property type="entry name" value="Two-component sensor histidine kinase"/>
    <property type="match status" value="1"/>
</dbReference>
<keyword evidence="8" id="KW-0547">Nucleotide-binding</keyword>
<keyword evidence="10" id="KW-0067">ATP-binding</keyword>
<dbReference type="GO" id="GO:0005886">
    <property type="term" value="C:plasma membrane"/>
    <property type="evidence" value="ECO:0007669"/>
    <property type="project" value="UniProtKB-SubCell"/>
</dbReference>
<dbReference type="InterPro" id="IPR004358">
    <property type="entry name" value="Sig_transdc_His_kin-like_C"/>
</dbReference>
<dbReference type="InterPro" id="IPR036890">
    <property type="entry name" value="HATPase_C_sf"/>
</dbReference>
<evidence type="ECO:0000256" key="2">
    <source>
        <dbReference type="ARBA" id="ARBA00004651"/>
    </source>
</evidence>
<keyword evidence="11 14" id="KW-1133">Transmembrane helix</keyword>
<feature type="domain" description="Histidine kinase" evidence="15">
    <location>
        <begin position="248"/>
        <end position="462"/>
    </location>
</feature>
<dbReference type="SUPFAM" id="SSF47384">
    <property type="entry name" value="Homodimeric domain of signal transducing histidine kinase"/>
    <property type="match status" value="1"/>
</dbReference>
<dbReference type="PROSITE" id="PS50109">
    <property type="entry name" value="HIS_KIN"/>
    <property type="match status" value="1"/>
</dbReference>
<keyword evidence="4" id="KW-1003">Cell membrane</keyword>
<evidence type="ECO:0000256" key="11">
    <source>
        <dbReference type="ARBA" id="ARBA00022989"/>
    </source>
</evidence>
<evidence type="ECO:0000256" key="12">
    <source>
        <dbReference type="ARBA" id="ARBA00023012"/>
    </source>
</evidence>
<reference evidence="17 18" key="1">
    <citation type="submission" date="2017-09" db="EMBL/GenBank/DDBJ databases">
        <title>Whole genomes of Flavobacteriaceae.</title>
        <authorList>
            <person name="Stine C."/>
            <person name="Li C."/>
            <person name="Tadesse D."/>
        </authorList>
    </citation>
    <scope>NUCLEOTIDE SEQUENCE [LARGE SCALE GENOMIC DNA]</scope>
    <source>
        <strain evidence="17 18">ATCC 35036</strain>
    </source>
</reference>
<dbReference type="OrthoDB" id="594725at2"/>